<dbReference type="SUPFAM" id="SSF161098">
    <property type="entry name" value="MetI-like"/>
    <property type="match status" value="2"/>
</dbReference>
<feature type="transmembrane region" description="Helical" evidence="7">
    <location>
        <begin position="713"/>
        <end position="730"/>
    </location>
</feature>
<keyword evidence="5 7" id="KW-1133">Transmembrane helix</keyword>
<protein>
    <recommendedName>
        <fullName evidence="8">ABC transmembrane type-1 domain-containing protein</fullName>
    </recommendedName>
</protein>
<dbReference type="InterPro" id="IPR035906">
    <property type="entry name" value="MetI-like_sf"/>
</dbReference>
<evidence type="ECO:0000256" key="6">
    <source>
        <dbReference type="ARBA" id="ARBA00023136"/>
    </source>
</evidence>
<dbReference type="PROSITE" id="PS50928">
    <property type="entry name" value="ABC_TM1"/>
    <property type="match status" value="2"/>
</dbReference>
<dbReference type="AlphaFoldDB" id="A0A0P6YJ35"/>
<feature type="transmembrane region" description="Helical" evidence="7">
    <location>
        <begin position="669"/>
        <end position="692"/>
    </location>
</feature>
<dbReference type="InterPro" id="IPR000515">
    <property type="entry name" value="MetI-like"/>
</dbReference>
<keyword evidence="3" id="KW-1003">Cell membrane</keyword>
<feature type="transmembrane region" description="Helical" evidence="7">
    <location>
        <begin position="550"/>
        <end position="567"/>
    </location>
</feature>
<name>A0A0P6YJ35_9CHLR</name>
<feature type="transmembrane region" description="Helical" evidence="7">
    <location>
        <begin position="47"/>
        <end position="68"/>
    </location>
</feature>
<feature type="transmembrane region" description="Helical" evidence="7">
    <location>
        <begin position="520"/>
        <end position="544"/>
    </location>
</feature>
<evidence type="ECO:0000313" key="10">
    <source>
        <dbReference type="Proteomes" id="UP000050502"/>
    </source>
</evidence>
<evidence type="ECO:0000313" key="9">
    <source>
        <dbReference type="EMBL" id="KPL89679.1"/>
    </source>
</evidence>
<feature type="transmembrane region" description="Helical" evidence="7">
    <location>
        <begin position="152"/>
        <end position="175"/>
    </location>
</feature>
<evidence type="ECO:0000256" key="1">
    <source>
        <dbReference type="ARBA" id="ARBA00004651"/>
    </source>
</evidence>
<reference evidence="9 10" key="1">
    <citation type="submission" date="2015-07" db="EMBL/GenBank/DDBJ databases">
        <title>Whole genome sequence of Ardenticatena maritima DSM 23922.</title>
        <authorList>
            <person name="Hemp J."/>
            <person name="Ward L.M."/>
            <person name="Pace L.A."/>
            <person name="Fischer W.W."/>
        </authorList>
    </citation>
    <scope>NUCLEOTIDE SEQUENCE [LARGE SCALE GENOMIC DNA]</scope>
    <source>
        <strain evidence="9 10">110S</strain>
    </source>
</reference>
<dbReference type="Gene3D" id="1.10.3720.10">
    <property type="entry name" value="MetI-like"/>
    <property type="match status" value="2"/>
</dbReference>
<keyword evidence="6 7" id="KW-0472">Membrane</keyword>
<accession>A0A0P6YJ35</accession>
<evidence type="ECO:0000256" key="5">
    <source>
        <dbReference type="ARBA" id="ARBA00022989"/>
    </source>
</evidence>
<proteinExistence type="inferred from homology"/>
<gene>
    <name evidence="9" type="ORF">SE16_04585</name>
</gene>
<feature type="transmembrane region" description="Helical" evidence="7">
    <location>
        <begin position="125"/>
        <end position="146"/>
    </location>
</feature>
<evidence type="ECO:0000259" key="8">
    <source>
        <dbReference type="PROSITE" id="PS50928"/>
    </source>
</evidence>
<evidence type="ECO:0000256" key="3">
    <source>
        <dbReference type="ARBA" id="ARBA00022475"/>
    </source>
</evidence>
<comment type="similarity">
    <text evidence="7">Belongs to the binding-protein-dependent transport system permease family.</text>
</comment>
<feature type="domain" description="ABC transmembrane type-1" evidence="8">
    <location>
        <begin position="119"/>
        <end position="325"/>
    </location>
</feature>
<comment type="subcellular location">
    <subcellularLocation>
        <location evidence="1 7">Cell membrane</location>
        <topology evidence="1 7">Multi-pass membrane protein</topology>
    </subcellularLocation>
</comment>
<dbReference type="CDD" id="cd06261">
    <property type="entry name" value="TM_PBP2"/>
    <property type="match status" value="2"/>
</dbReference>
<dbReference type="SUPFAM" id="SSF53187">
    <property type="entry name" value="Zn-dependent exopeptidases"/>
    <property type="match status" value="1"/>
</dbReference>
<feature type="transmembrane region" description="Helical" evidence="7">
    <location>
        <begin position="617"/>
        <end position="639"/>
    </location>
</feature>
<dbReference type="GO" id="GO:0005886">
    <property type="term" value="C:plasma membrane"/>
    <property type="evidence" value="ECO:0007669"/>
    <property type="project" value="UniProtKB-SubCell"/>
</dbReference>
<feature type="domain" description="ABC transmembrane type-1" evidence="8">
    <location>
        <begin position="484"/>
        <end position="692"/>
    </location>
</feature>
<dbReference type="Pfam" id="PF00528">
    <property type="entry name" value="BPD_transp_1"/>
    <property type="match status" value="2"/>
</dbReference>
<dbReference type="Proteomes" id="UP000050502">
    <property type="component" value="Unassembled WGS sequence"/>
</dbReference>
<feature type="transmembrane region" description="Helical" evidence="7">
    <location>
        <begin position="270"/>
        <end position="292"/>
    </location>
</feature>
<dbReference type="InterPro" id="IPR007484">
    <property type="entry name" value="Peptidase_M28"/>
</dbReference>
<keyword evidence="2 7" id="KW-0813">Transport</keyword>
<dbReference type="GO" id="GO:0055085">
    <property type="term" value="P:transmembrane transport"/>
    <property type="evidence" value="ECO:0007669"/>
    <property type="project" value="InterPro"/>
</dbReference>
<comment type="caution">
    <text evidence="9">The sequence shown here is derived from an EMBL/GenBank/DDBJ whole genome shotgun (WGS) entry which is preliminary data.</text>
</comment>
<dbReference type="PANTHER" id="PTHR43163">
    <property type="entry name" value="DIPEPTIDE TRANSPORT SYSTEM PERMEASE PROTEIN DPPB-RELATED"/>
    <property type="match status" value="1"/>
</dbReference>
<feature type="transmembrane region" description="Helical" evidence="7">
    <location>
        <begin position="414"/>
        <end position="437"/>
    </location>
</feature>
<dbReference type="EMBL" id="LGKN01000003">
    <property type="protein sequence ID" value="KPL89679.1"/>
    <property type="molecule type" value="Genomic_DNA"/>
</dbReference>
<dbReference type="Gene3D" id="3.40.630.10">
    <property type="entry name" value="Zn peptidases"/>
    <property type="match status" value="2"/>
</dbReference>
<dbReference type="Pfam" id="PF04389">
    <property type="entry name" value="Peptidase_M28"/>
    <property type="match status" value="1"/>
</dbReference>
<evidence type="ECO:0000256" key="2">
    <source>
        <dbReference type="ARBA" id="ARBA00022448"/>
    </source>
</evidence>
<feature type="transmembrane region" description="Helical" evidence="7">
    <location>
        <begin position="304"/>
        <end position="325"/>
    </location>
</feature>
<evidence type="ECO:0000256" key="7">
    <source>
        <dbReference type="RuleBase" id="RU363032"/>
    </source>
</evidence>
<sequence length="1212" mass="132633">MLGKPVILARGWQSNSPPNTMRQKILSKTGLLLDTRAERLFLLLARLARVGLLLLAIIFITVTGLAMARGTPPIEAIREATPHTWELATHILRGDFGETRAGSITLAPVPVADVARDALLKSVGLLAAALLTAGVVGIALGWLAVWRRQRGWSLMVMLGALIGVSSPSFFIAMLLQLLMIRWAQWQGTPLFPVAGFGWDRHIVLPALVLAARPIAQLSRVTYLALLDTLRQDYVQVARSKGLSERQVFWRHVWRNAAIPILTTWGVSLRYALASLPVVEFFFGWPGVGFTLLKSIARYDDTLTVVLLLALSLLILAVNGTLDLLYRWIDPRVREQARQQRKTTRGAGWGDGLRDLLADLRDLILNNTLFDRLRSRDATPHRISTILAARGHKPATDTYAAARRRAWIRGTLRNVPLLLGVVLVLGLGYVALFGASLAPHSPYTTRGLTFENGEMRVPPFPPDDEFPWGTDALGRDMMSLVVAGARQTLTLALLVVLIRMVVGVVLGLFAGWRAGSRSDALIVGLADLLAAMPSLLLAMLAILAVGIRQGMLAFIVGLSLVGWGEIMQQVRAHVIRLKPQPFVESAVAAGLRVPRLVLNHIVPNIVPMLISIAALEMGAVLMLLGELGFIGIFIGGGAFAELDIAAPLYHYSDVPEWGALLANVRLYARAYPWMALYPALAIFVAILAFNLLGEGVRRLIEEVGVSFSRVLNRYTLALAIVVVLTINWVQANTGAVAFYKRQAATFDASRAFTHADRLAAPEWQGRALGSEGLDAAAAYIAEQFARVGVQPAGEDLTFFQPRKRAYEQLTAIPTLTIEDGGAPPRYRRDYAEYPDRFRNLGEAHGRVRLLLMGELTAQGTFFRQRIPALENLDFSDDILLVVNQRDLEYARFIPRAGVLVVAEDETDLQRRATLSPRDPVVELFGTGRRVGQDAPVLWISEALANRLLAETGFTVDEYRRAETTLGLDEIVARDLQPTVHIRVEGEIREDVPVAHVVGYIPGTSDDLDNQMLLVMAKYDGPALAPDGEIVPGANDNASAVAVMLEAARVLQESGYQPYKTILFVAYSNEGLEGGQVPPIEPSQFLKAKYGFDGTFQPEAVFHIGPVGDGTGNALEISAGGSERLARLVERAADLMNAPSARAREDVDLSIVFEERDFRVGGQEAPTVALAWQGWDATARTPADTIERLDVERLRHAGRTLALTLMIAGRETTY</sequence>
<evidence type="ECO:0000256" key="4">
    <source>
        <dbReference type="ARBA" id="ARBA00022692"/>
    </source>
</evidence>
<dbReference type="PANTHER" id="PTHR43163:SF6">
    <property type="entry name" value="DIPEPTIDE TRANSPORT SYSTEM PERMEASE PROTEIN DPPB-RELATED"/>
    <property type="match status" value="1"/>
</dbReference>
<feature type="transmembrane region" description="Helical" evidence="7">
    <location>
        <begin position="487"/>
        <end position="508"/>
    </location>
</feature>
<keyword evidence="4 7" id="KW-0812">Transmembrane</keyword>
<organism evidence="9 10">
    <name type="scientific">Ardenticatena maritima</name>
    <dbReference type="NCBI Taxonomy" id="872965"/>
    <lineage>
        <taxon>Bacteria</taxon>
        <taxon>Bacillati</taxon>
        <taxon>Chloroflexota</taxon>
        <taxon>Ardenticatenia</taxon>
        <taxon>Ardenticatenales</taxon>
        <taxon>Ardenticatenaceae</taxon>
        <taxon>Ardenticatena</taxon>
    </lineage>
</organism>